<keyword evidence="2" id="KW-1185">Reference proteome</keyword>
<dbReference type="Pfam" id="PF24335">
    <property type="entry name" value="DUF7503"/>
    <property type="match status" value="1"/>
</dbReference>
<dbReference type="EMBL" id="JBHSZH010000005">
    <property type="protein sequence ID" value="MFC7080387.1"/>
    <property type="molecule type" value="Genomic_DNA"/>
</dbReference>
<dbReference type="AlphaFoldDB" id="A0ABD5WML4"/>
<accession>A0ABD5WML4</accession>
<dbReference type="InterPro" id="IPR055926">
    <property type="entry name" value="DUF7503"/>
</dbReference>
<sequence>MSRNQAIEALSERPRLVGALFTASILLMNVGNVLAVGGGGKAGP</sequence>
<dbReference type="Proteomes" id="UP001596407">
    <property type="component" value="Unassembled WGS sequence"/>
</dbReference>
<reference evidence="1 2" key="1">
    <citation type="journal article" date="2019" name="Int. J. Syst. Evol. Microbiol.">
        <title>The Global Catalogue of Microorganisms (GCM) 10K type strain sequencing project: providing services to taxonomists for standard genome sequencing and annotation.</title>
        <authorList>
            <consortium name="The Broad Institute Genomics Platform"/>
            <consortium name="The Broad Institute Genome Sequencing Center for Infectious Disease"/>
            <person name="Wu L."/>
            <person name="Ma J."/>
        </authorList>
    </citation>
    <scope>NUCLEOTIDE SEQUENCE [LARGE SCALE GENOMIC DNA]</scope>
    <source>
        <strain evidence="1 2">DT72</strain>
    </source>
</reference>
<organism evidence="1 2">
    <name type="scientific">Halorussus caseinilyticus</name>
    <dbReference type="NCBI Taxonomy" id="3034025"/>
    <lineage>
        <taxon>Archaea</taxon>
        <taxon>Methanobacteriati</taxon>
        <taxon>Methanobacteriota</taxon>
        <taxon>Stenosarchaea group</taxon>
        <taxon>Halobacteria</taxon>
        <taxon>Halobacteriales</taxon>
        <taxon>Haladaptataceae</taxon>
        <taxon>Halorussus</taxon>
    </lineage>
</organism>
<evidence type="ECO:0000313" key="2">
    <source>
        <dbReference type="Proteomes" id="UP001596407"/>
    </source>
</evidence>
<gene>
    <name evidence="1" type="ORF">ACFQJ6_09945</name>
</gene>
<dbReference type="GeneID" id="79302980"/>
<dbReference type="RefSeq" id="WP_276281760.1">
    <property type="nucleotide sequence ID" value="NZ_CP119809.1"/>
</dbReference>
<protein>
    <submittedName>
        <fullName evidence="1">Uncharacterized protein</fullName>
    </submittedName>
</protein>
<comment type="caution">
    <text evidence="1">The sequence shown here is derived from an EMBL/GenBank/DDBJ whole genome shotgun (WGS) entry which is preliminary data.</text>
</comment>
<proteinExistence type="predicted"/>
<name>A0ABD5WML4_9EURY</name>
<evidence type="ECO:0000313" key="1">
    <source>
        <dbReference type="EMBL" id="MFC7080387.1"/>
    </source>
</evidence>